<gene>
    <name evidence="1" type="ORF">GPUH_LOCUS3868</name>
</gene>
<protein>
    <submittedName>
        <fullName evidence="3">Peptidase M12A domain-containing protein</fullName>
    </submittedName>
</protein>
<dbReference type="AlphaFoldDB" id="A0A183D577"/>
<dbReference type="EMBL" id="UYRT01006893">
    <property type="protein sequence ID" value="VDK41309.1"/>
    <property type="molecule type" value="Genomic_DNA"/>
</dbReference>
<evidence type="ECO:0000313" key="1">
    <source>
        <dbReference type="EMBL" id="VDK41309.1"/>
    </source>
</evidence>
<accession>A0A183D577</accession>
<reference evidence="3" key="1">
    <citation type="submission" date="2016-06" db="UniProtKB">
        <authorList>
            <consortium name="WormBaseParasite"/>
        </authorList>
    </citation>
    <scope>IDENTIFICATION</scope>
</reference>
<dbReference type="WBParaSite" id="GPUH_0000387501-mRNA-1">
    <property type="protein sequence ID" value="GPUH_0000387501-mRNA-1"/>
    <property type="gene ID" value="GPUH_0000387501"/>
</dbReference>
<keyword evidence="2" id="KW-1185">Reference proteome</keyword>
<evidence type="ECO:0000313" key="3">
    <source>
        <dbReference type="WBParaSite" id="GPUH_0000387501-mRNA-1"/>
    </source>
</evidence>
<organism evidence="3">
    <name type="scientific">Gongylonema pulchrum</name>
    <dbReference type="NCBI Taxonomy" id="637853"/>
    <lineage>
        <taxon>Eukaryota</taxon>
        <taxon>Metazoa</taxon>
        <taxon>Ecdysozoa</taxon>
        <taxon>Nematoda</taxon>
        <taxon>Chromadorea</taxon>
        <taxon>Rhabditida</taxon>
        <taxon>Spirurina</taxon>
        <taxon>Spiruromorpha</taxon>
        <taxon>Spiruroidea</taxon>
        <taxon>Gongylonematidae</taxon>
        <taxon>Gongylonema</taxon>
    </lineage>
</organism>
<proteinExistence type="predicted"/>
<dbReference type="Proteomes" id="UP000271098">
    <property type="component" value="Unassembled WGS sequence"/>
</dbReference>
<name>A0A183D577_9BILA</name>
<reference evidence="1 2" key="2">
    <citation type="submission" date="2018-11" db="EMBL/GenBank/DDBJ databases">
        <authorList>
            <consortium name="Pathogen Informatics"/>
        </authorList>
    </citation>
    <scope>NUCLEOTIDE SEQUENCE [LARGE SCALE GENOMIC DNA]</scope>
</reference>
<sequence length="107" mass="12142">MREQLETATFKMLGWNDGDEHVHLTYEVGGMPFAHNDLLCNRQGLITPAGAEKLISGSQCLYNAPIESQLEDIQPIGDEQRRGAAWNDLWYRGRREQNIVSITKGRL</sequence>
<evidence type="ECO:0000313" key="2">
    <source>
        <dbReference type="Proteomes" id="UP000271098"/>
    </source>
</evidence>